<sequence>MSRYVRKTDHGVTDWDNLIAAIKEIKIDFKGIRSTAKAHNIPKSSLARYIKKINDTNKDISTLGDDALLKLVKSVSSYATPSLIFSPEQEEELVAYIKRCCDHYYGLSIADLRLLAYQFANKIDAPYPPSWDKHETAGRDWYYSFLQRHSSLTLRTPEQTSLNRVKAFCKENVELFFGNLDNILTTHPFRPSNIWNMDETGFSTVPTKIGKVIAIRGIKKVGLMSSAERGRMITMALAVNAEGNSIPPYFLFPYMDDASPGAVGFANESGWMCQPDFVKYMKHFIERSNSSLTNPTLLLIDNHSSHLSVEVLDMAVENGVTLLSFSPHCSHKLQPLDVSVYGPVKSYYKTQCNAWQKNNANKVIEIRHIASLVQKALDLALTPCNIKAGFQATGISPFNPNAFTDSDFVQAVVDDENDKVIAAESEESNMELQRRILINVPEIVAHEETSTSKTSSTMSSILSSVGPLCASTPGKKCNRGRKPMKSCVLTSPENISEAKEKEKKNWLLKKKPPRIKKRGY</sequence>
<dbReference type="PANTHER" id="PTHR19303">
    <property type="entry name" value="TRANSPOSON"/>
    <property type="match status" value="1"/>
</dbReference>
<gene>
    <name evidence="3" type="ORF">ALC60_04689</name>
</gene>
<evidence type="ECO:0000313" key="3">
    <source>
        <dbReference type="EMBL" id="KYQ56383.1"/>
    </source>
</evidence>
<reference evidence="3 4" key="1">
    <citation type="submission" date="2015-09" db="EMBL/GenBank/DDBJ databases">
        <title>Trachymyrmex zeteki WGS genome.</title>
        <authorList>
            <person name="Nygaard S."/>
            <person name="Hu H."/>
            <person name="Boomsma J."/>
            <person name="Zhang G."/>
        </authorList>
    </citation>
    <scope>NUCLEOTIDE SEQUENCE [LARGE SCALE GENOMIC DNA]</scope>
    <source>
        <strain evidence="3">Tzet28-1</strain>
        <tissue evidence="3">Whole body</tissue>
    </source>
</reference>
<protein>
    <recommendedName>
        <fullName evidence="2">DDE-1 domain-containing protein</fullName>
    </recommendedName>
</protein>
<accession>A0A151X7P4</accession>
<dbReference type="GO" id="GO:0003677">
    <property type="term" value="F:DNA binding"/>
    <property type="evidence" value="ECO:0007669"/>
    <property type="project" value="TreeGrafter"/>
</dbReference>
<dbReference type="InterPro" id="IPR004875">
    <property type="entry name" value="DDE_SF_endonuclease_dom"/>
</dbReference>
<organism evidence="3 4">
    <name type="scientific">Mycetomoellerius zeteki</name>
    <dbReference type="NCBI Taxonomy" id="64791"/>
    <lineage>
        <taxon>Eukaryota</taxon>
        <taxon>Metazoa</taxon>
        <taxon>Ecdysozoa</taxon>
        <taxon>Arthropoda</taxon>
        <taxon>Hexapoda</taxon>
        <taxon>Insecta</taxon>
        <taxon>Pterygota</taxon>
        <taxon>Neoptera</taxon>
        <taxon>Endopterygota</taxon>
        <taxon>Hymenoptera</taxon>
        <taxon>Apocrita</taxon>
        <taxon>Aculeata</taxon>
        <taxon>Formicoidea</taxon>
        <taxon>Formicidae</taxon>
        <taxon>Myrmicinae</taxon>
        <taxon>Mycetomoellerius</taxon>
    </lineage>
</organism>
<dbReference type="STRING" id="64791.A0A151X7P4"/>
<dbReference type="Proteomes" id="UP000075809">
    <property type="component" value="Unassembled WGS sequence"/>
</dbReference>
<feature type="domain" description="DDE-1" evidence="2">
    <location>
        <begin position="265"/>
        <end position="390"/>
    </location>
</feature>
<evidence type="ECO:0000313" key="4">
    <source>
        <dbReference type="Proteomes" id="UP000075809"/>
    </source>
</evidence>
<dbReference type="Pfam" id="PF03184">
    <property type="entry name" value="DDE_1"/>
    <property type="match status" value="1"/>
</dbReference>
<name>A0A151X7P4_9HYME</name>
<dbReference type="InterPro" id="IPR050863">
    <property type="entry name" value="CenT-Element_Derived"/>
</dbReference>
<feature type="compositionally biased region" description="Basic residues" evidence="1">
    <location>
        <begin position="506"/>
        <end position="520"/>
    </location>
</feature>
<keyword evidence="4" id="KW-1185">Reference proteome</keyword>
<evidence type="ECO:0000259" key="2">
    <source>
        <dbReference type="Pfam" id="PF03184"/>
    </source>
</evidence>
<dbReference type="EMBL" id="KQ982443">
    <property type="protein sequence ID" value="KYQ56383.1"/>
    <property type="molecule type" value="Genomic_DNA"/>
</dbReference>
<dbReference type="PANTHER" id="PTHR19303:SF71">
    <property type="entry name" value="ZINC FINGER PHD-TYPE DOMAIN-CONTAINING PROTEIN"/>
    <property type="match status" value="1"/>
</dbReference>
<dbReference type="AlphaFoldDB" id="A0A151X7P4"/>
<dbReference type="GO" id="GO:0005634">
    <property type="term" value="C:nucleus"/>
    <property type="evidence" value="ECO:0007669"/>
    <property type="project" value="TreeGrafter"/>
</dbReference>
<evidence type="ECO:0000256" key="1">
    <source>
        <dbReference type="SAM" id="MobiDB-lite"/>
    </source>
</evidence>
<proteinExistence type="predicted"/>
<feature type="compositionally biased region" description="Basic and acidic residues" evidence="1">
    <location>
        <begin position="496"/>
        <end position="505"/>
    </location>
</feature>
<feature type="region of interest" description="Disordered" evidence="1">
    <location>
        <begin position="491"/>
        <end position="520"/>
    </location>
</feature>